<accession>A0AA36NLR7</accession>
<dbReference type="EMBL" id="CAUJNA010003694">
    <property type="protein sequence ID" value="CAJ1407903.1"/>
    <property type="molecule type" value="Genomic_DNA"/>
</dbReference>
<organism evidence="2 3">
    <name type="scientific">Effrenium voratum</name>
    <dbReference type="NCBI Taxonomy" id="2562239"/>
    <lineage>
        <taxon>Eukaryota</taxon>
        <taxon>Sar</taxon>
        <taxon>Alveolata</taxon>
        <taxon>Dinophyceae</taxon>
        <taxon>Suessiales</taxon>
        <taxon>Symbiodiniaceae</taxon>
        <taxon>Effrenium</taxon>
    </lineage>
</organism>
<gene>
    <name evidence="2" type="ORF">EVOR1521_LOCUS29487</name>
</gene>
<evidence type="ECO:0000256" key="1">
    <source>
        <dbReference type="SAM" id="MobiDB-lite"/>
    </source>
</evidence>
<keyword evidence="3" id="KW-1185">Reference proteome</keyword>
<reference evidence="2" key="1">
    <citation type="submission" date="2023-08" db="EMBL/GenBank/DDBJ databases">
        <authorList>
            <person name="Chen Y."/>
            <person name="Shah S."/>
            <person name="Dougan E. K."/>
            <person name="Thang M."/>
            <person name="Chan C."/>
        </authorList>
    </citation>
    <scope>NUCLEOTIDE SEQUENCE</scope>
</reference>
<protein>
    <submittedName>
        <fullName evidence="2">Uncharacterized protein</fullName>
    </submittedName>
</protein>
<sequence length="224" mass="23958">MCPLPASFLLLSNFPARAETPLGGPRIEWPFAVMGWVPQKRLVGKQRDPRSLVPEAPPSELPWCSPAPALRAVGAGGSPEDRQAPPSELPWCSPAPALRALGAGWSPEDRQASACLLEGISEHLCMLLRSQGKEKEAALLSVMKLVDALADLRWPATQAPRLAGDAAGEAARKVAVPFPHDQSLVEDLDDWAEGQLRKRRREGNSFGANNLEGGSGGRGLLLGR</sequence>
<dbReference type="Proteomes" id="UP001178507">
    <property type="component" value="Unassembled WGS sequence"/>
</dbReference>
<name>A0AA36NLR7_9DINO</name>
<dbReference type="AlphaFoldDB" id="A0AA36NLR7"/>
<feature type="compositionally biased region" description="Gly residues" evidence="1">
    <location>
        <begin position="213"/>
        <end position="224"/>
    </location>
</feature>
<proteinExistence type="predicted"/>
<comment type="caution">
    <text evidence="2">The sequence shown here is derived from an EMBL/GenBank/DDBJ whole genome shotgun (WGS) entry which is preliminary data.</text>
</comment>
<evidence type="ECO:0000313" key="2">
    <source>
        <dbReference type="EMBL" id="CAJ1407903.1"/>
    </source>
</evidence>
<evidence type="ECO:0000313" key="3">
    <source>
        <dbReference type="Proteomes" id="UP001178507"/>
    </source>
</evidence>
<feature type="region of interest" description="Disordered" evidence="1">
    <location>
        <begin position="202"/>
        <end position="224"/>
    </location>
</feature>